<gene>
    <name evidence="1" type="ordered locus">MCAN_06651</name>
</gene>
<dbReference type="EMBL" id="HE572590">
    <property type="protein sequence ID" value="CCC43005.1"/>
    <property type="molecule type" value="Genomic_DNA"/>
</dbReference>
<reference evidence="1 2" key="1">
    <citation type="journal article" date="2012" name="PLoS Negl. Trop. Dis.">
        <title>The Genome of Mycobacterium Africanum West African 2 Reveals a Lineage-Specific Locus and Genome Erosion Common to the M. tuberculosis Complex.</title>
        <authorList>
            <person name="Bentley S.D."/>
            <person name="Comas I."/>
            <person name="Bryant J.M."/>
            <person name="Walker D."/>
            <person name="Smith N.H."/>
            <person name="Harris S.R."/>
            <person name="Thurston S."/>
            <person name="Gagneux S."/>
            <person name="Wood J."/>
            <person name="Antonio M."/>
            <person name="Quail M.A."/>
            <person name="Gehre F."/>
            <person name="Adegbola R.A."/>
            <person name="Parkhill J."/>
            <person name="de Jong B.C."/>
        </authorList>
    </citation>
    <scope>NUCLEOTIDE SEQUENCE [LARGE SCALE GENOMIC DNA]</scope>
    <source>
        <strain evidence="1 2">CIPT 140010059</strain>
    </source>
</reference>
<proteinExistence type="predicted"/>
<name>A0AB72XHH0_MYCCP</name>
<dbReference type="Proteomes" id="UP000008896">
    <property type="component" value="Chromosome"/>
</dbReference>
<protein>
    <submittedName>
        <fullName evidence="1">Membrane protein</fullName>
    </submittedName>
</protein>
<dbReference type="KEGG" id="mce:MCAN_06651"/>
<evidence type="ECO:0000313" key="1">
    <source>
        <dbReference type="EMBL" id="CCC43005.1"/>
    </source>
</evidence>
<reference evidence="1 2" key="2">
    <citation type="journal article" date="2013" name="Nat. Genet.">
        <title>Genomic analysis of smooth tubercle bacilli provides insights into ancestry and pathoadaptation of Mycobacterium tuberculosis.</title>
        <authorList>
            <person name="Supply P."/>
            <person name="Marceau M."/>
            <person name="Mangenot S."/>
            <person name="Roche D."/>
            <person name="Rouanet C."/>
            <person name="Khanna V."/>
            <person name="Majlessi L."/>
            <person name="Criscuolo A."/>
            <person name="Tap J."/>
            <person name="Pawlik A."/>
            <person name="Fiette L."/>
            <person name="Orgeur M."/>
            <person name="Fabre M."/>
            <person name="Parmentier C."/>
            <person name="Frigui W."/>
            <person name="Simeone R."/>
            <person name="Boritsch E.C."/>
            <person name="Debrie A.S."/>
            <person name="Willery E."/>
            <person name="Walker D."/>
            <person name="Quail M.A."/>
            <person name="Ma L."/>
            <person name="Bouchier C."/>
            <person name="Salvignol G."/>
            <person name="Sayes F."/>
            <person name="Cascioferro A."/>
            <person name="Seemann T."/>
            <person name="Barbe V."/>
            <person name="Locht C."/>
            <person name="Gutierrez M.C."/>
            <person name="Leclerc C."/>
            <person name="Bentley S.D."/>
            <person name="Stinear T.P."/>
            <person name="Brisse S."/>
            <person name="Medigue C."/>
            <person name="Parkhill J."/>
            <person name="Cruveiller S."/>
            <person name="Brosch R."/>
        </authorList>
    </citation>
    <scope>NUCLEOTIDE SEQUENCE [LARGE SCALE GENOMIC DNA]</scope>
    <source>
        <strain evidence="1 2">CIPT 140010059</strain>
    </source>
</reference>
<dbReference type="GeneID" id="45424626"/>
<organism evidence="1 2">
    <name type="scientific">Mycobacterium canettii (strain CIPT 140010059)</name>
    <dbReference type="NCBI Taxonomy" id="1048245"/>
    <lineage>
        <taxon>Bacteria</taxon>
        <taxon>Bacillati</taxon>
        <taxon>Actinomycetota</taxon>
        <taxon>Actinomycetes</taxon>
        <taxon>Mycobacteriales</taxon>
        <taxon>Mycobacteriaceae</taxon>
        <taxon>Mycobacterium</taxon>
        <taxon>Mycobacterium tuberculosis complex</taxon>
    </lineage>
</organism>
<sequence>MTPRTEEGAAAPCLMPDVTMPVKRDDARGALGVGPALFVVSVSSSLVRARSCRCTAD</sequence>
<evidence type="ECO:0000313" key="2">
    <source>
        <dbReference type="Proteomes" id="UP000008896"/>
    </source>
</evidence>
<accession>A0AB72XHH0</accession>
<dbReference type="RefSeq" id="WP_014000346.1">
    <property type="nucleotide sequence ID" value="NC_015848.1"/>
</dbReference>
<dbReference type="AlphaFoldDB" id="A0AB72XHH0"/>